<feature type="non-terminal residue" evidence="4">
    <location>
        <position position="1"/>
    </location>
</feature>
<keyword evidence="2" id="KW-1015">Disulfide bond</keyword>
<evidence type="ECO:0000259" key="3">
    <source>
        <dbReference type="PROSITE" id="PS51352"/>
    </source>
</evidence>
<dbReference type="InterPro" id="IPR005746">
    <property type="entry name" value="Thioredoxin"/>
</dbReference>
<dbReference type="NCBIfam" id="TIGR01068">
    <property type="entry name" value="thioredoxin"/>
    <property type="match status" value="1"/>
</dbReference>
<dbReference type="InterPro" id="IPR036249">
    <property type="entry name" value="Thioredoxin-like_sf"/>
</dbReference>
<keyword evidence="5" id="KW-1185">Reference proteome</keyword>
<evidence type="ECO:0000313" key="4">
    <source>
        <dbReference type="EMBL" id="KAF1991542.1"/>
    </source>
</evidence>
<dbReference type="PANTHER" id="PTHR46115">
    <property type="entry name" value="THIOREDOXIN-LIKE PROTEIN 1"/>
    <property type="match status" value="1"/>
</dbReference>
<dbReference type="Proteomes" id="UP000800041">
    <property type="component" value="Unassembled WGS sequence"/>
</dbReference>
<dbReference type="Gene3D" id="3.40.30.10">
    <property type="entry name" value="Glutaredoxin"/>
    <property type="match status" value="1"/>
</dbReference>
<dbReference type="GO" id="GO:0015035">
    <property type="term" value="F:protein-disulfide reductase activity"/>
    <property type="evidence" value="ECO:0007669"/>
    <property type="project" value="InterPro"/>
</dbReference>
<evidence type="ECO:0000256" key="2">
    <source>
        <dbReference type="ARBA" id="ARBA00023157"/>
    </source>
</evidence>
<comment type="similarity">
    <text evidence="1">Belongs to the thioredoxin family.</text>
</comment>
<dbReference type="OrthoDB" id="19690at2759"/>
<feature type="domain" description="Thioredoxin" evidence="3">
    <location>
        <begin position="1"/>
        <end position="103"/>
    </location>
</feature>
<name>A0A6G1HES2_9PEZI</name>
<dbReference type="Pfam" id="PF00085">
    <property type="entry name" value="Thioredoxin"/>
    <property type="match status" value="1"/>
</dbReference>
<dbReference type="SUPFAM" id="SSF52833">
    <property type="entry name" value="Thioredoxin-like"/>
    <property type="match status" value="1"/>
</dbReference>
<dbReference type="PROSITE" id="PS51352">
    <property type="entry name" value="THIOREDOXIN_2"/>
    <property type="match status" value="1"/>
</dbReference>
<dbReference type="EMBL" id="ML977139">
    <property type="protein sequence ID" value="KAF1991542.1"/>
    <property type="molecule type" value="Genomic_DNA"/>
</dbReference>
<accession>A0A6G1HES2</accession>
<gene>
    <name evidence="4" type="ORF">K402DRAFT_305390</name>
</gene>
<sequence>ISSSSHLNTVLSSNIYVIADFYADWCGPCKTIAPIFEQLAAQETKAGKVAFVKIDVDAQQDIAKTYGVSAMPTFLVLKNSKVTETIRGANPSALRSAVTKAAADARGAAPKSFQSKGYTLGSASGANTAGGSGSGIGGLQGMGLSAVGGLPDTLVRFVALYLTSLFAFDAFEAAGSSSFAV</sequence>
<dbReference type="InterPro" id="IPR017937">
    <property type="entry name" value="Thioredoxin_CS"/>
</dbReference>
<evidence type="ECO:0000313" key="5">
    <source>
        <dbReference type="Proteomes" id="UP000800041"/>
    </source>
</evidence>
<evidence type="ECO:0000256" key="1">
    <source>
        <dbReference type="ARBA" id="ARBA00008987"/>
    </source>
</evidence>
<dbReference type="PROSITE" id="PS00194">
    <property type="entry name" value="THIOREDOXIN_1"/>
    <property type="match status" value="1"/>
</dbReference>
<dbReference type="InterPro" id="IPR013766">
    <property type="entry name" value="Thioredoxin_domain"/>
</dbReference>
<feature type="non-terminal residue" evidence="4">
    <location>
        <position position="181"/>
    </location>
</feature>
<reference evidence="4" key="1">
    <citation type="journal article" date="2020" name="Stud. Mycol.">
        <title>101 Dothideomycetes genomes: a test case for predicting lifestyles and emergence of pathogens.</title>
        <authorList>
            <person name="Haridas S."/>
            <person name="Albert R."/>
            <person name="Binder M."/>
            <person name="Bloem J."/>
            <person name="Labutti K."/>
            <person name="Salamov A."/>
            <person name="Andreopoulos B."/>
            <person name="Baker S."/>
            <person name="Barry K."/>
            <person name="Bills G."/>
            <person name="Bluhm B."/>
            <person name="Cannon C."/>
            <person name="Castanera R."/>
            <person name="Culley D."/>
            <person name="Daum C."/>
            <person name="Ezra D."/>
            <person name="Gonzalez J."/>
            <person name="Henrissat B."/>
            <person name="Kuo A."/>
            <person name="Liang C."/>
            <person name="Lipzen A."/>
            <person name="Lutzoni F."/>
            <person name="Magnuson J."/>
            <person name="Mondo S."/>
            <person name="Nolan M."/>
            <person name="Ohm R."/>
            <person name="Pangilinan J."/>
            <person name="Park H.-J."/>
            <person name="Ramirez L."/>
            <person name="Alfaro M."/>
            <person name="Sun H."/>
            <person name="Tritt A."/>
            <person name="Yoshinaga Y."/>
            <person name="Zwiers L.-H."/>
            <person name="Turgeon B."/>
            <person name="Goodwin S."/>
            <person name="Spatafora J."/>
            <person name="Crous P."/>
            <person name="Grigoriev I."/>
        </authorList>
    </citation>
    <scope>NUCLEOTIDE SEQUENCE</scope>
    <source>
        <strain evidence="4">CBS 113979</strain>
    </source>
</reference>
<proteinExistence type="inferred from homology"/>
<dbReference type="AlphaFoldDB" id="A0A6G1HES2"/>
<protein>
    <submittedName>
        <fullName evidence="4">Thioredoxin</fullName>
    </submittedName>
</protein>
<dbReference type="PRINTS" id="PR00421">
    <property type="entry name" value="THIOREDOXIN"/>
</dbReference>
<dbReference type="CDD" id="cd02947">
    <property type="entry name" value="TRX_family"/>
    <property type="match status" value="1"/>
</dbReference>
<organism evidence="4 5">
    <name type="scientific">Aulographum hederae CBS 113979</name>
    <dbReference type="NCBI Taxonomy" id="1176131"/>
    <lineage>
        <taxon>Eukaryota</taxon>
        <taxon>Fungi</taxon>
        <taxon>Dikarya</taxon>
        <taxon>Ascomycota</taxon>
        <taxon>Pezizomycotina</taxon>
        <taxon>Dothideomycetes</taxon>
        <taxon>Pleosporomycetidae</taxon>
        <taxon>Aulographales</taxon>
        <taxon>Aulographaceae</taxon>
    </lineage>
</organism>